<evidence type="ECO:0000256" key="2">
    <source>
        <dbReference type="ARBA" id="ARBA00022606"/>
    </source>
</evidence>
<evidence type="ECO:0000256" key="7">
    <source>
        <dbReference type="ARBA" id="ARBA00022771"/>
    </source>
</evidence>
<dbReference type="GO" id="GO:0009881">
    <property type="term" value="F:photoreceptor activity"/>
    <property type="evidence" value="ECO:0007669"/>
    <property type="project" value="UniProtKB-KW"/>
</dbReference>
<evidence type="ECO:0000313" key="21">
    <source>
        <dbReference type="Proteomes" id="UP000007963"/>
    </source>
</evidence>
<dbReference type="PANTHER" id="PTHR47429">
    <property type="entry name" value="PROTEIN TWIN LOV 1"/>
    <property type="match status" value="1"/>
</dbReference>
<feature type="region of interest" description="Disordered" evidence="17">
    <location>
        <begin position="684"/>
        <end position="747"/>
    </location>
</feature>
<keyword evidence="1" id="KW-0600">Photoreceptor protein</keyword>
<dbReference type="PROSITE" id="PS50112">
    <property type="entry name" value="PAS"/>
    <property type="match status" value="2"/>
</dbReference>
<dbReference type="InterPro" id="IPR035965">
    <property type="entry name" value="PAS-like_dom_sf"/>
</dbReference>
<keyword evidence="2" id="KW-0716">Sensory transduction</keyword>
<dbReference type="GeneID" id="4323075"/>
<evidence type="ECO:0000313" key="20">
    <source>
        <dbReference type="EMBL" id="EAU31091.1"/>
    </source>
</evidence>
<dbReference type="Proteomes" id="UP000007963">
    <property type="component" value="Unassembled WGS sequence"/>
</dbReference>
<keyword evidence="9" id="KW-0157">Chromophore</keyword>
<feature type="coiled-coil region" evidence="16">
    <location>
        <begin position="756"/>
        <end position="787"/>
    </location>
</feature>
<feature type="region of interest" description="Disordered" evidence="17">
    <location>
        <begin position="161"/>
        <end position="232"/>
    </location>
</feature>
<dbReference type="Gene3D" id="3.30.50.10">
    <property type="entry name" value="Erythroid Transcription Factor GATA-1, subunit A"/>
    <property type="match status" value="1"/>
</dbReference>
<keyword evidence="4" id="KW-0288">FMN</keyword>
<evidence type="ECO:0000256" key="12">
    <source>
        <dbReference type="ARBA" id="ARBA00023159"/>
    </source>
</evidence>
<dbReference type="CDD" id="cd00130">
    <property type="entry name" value="PAS"/>
    <property type="match status" value="3"/>
</dbReference>
<evidence type="ECO:0000256" key="17">
    <source>
        <dbReference type="SAM" id="MobiDB-lite"/>
    </source>
</evidence>
<gene>
    <name evidence="20" type="ORF">ATEG_08959</name>
</gene>
<name>Q0CBH5_ASPTN</name>
<feature type="domain" description="PAS" evidence="18">
    <location>
        <begin position="454"/>
        <end position="525"/>
    </location>
</feature>
<reference evidence="21" key="1">
    <citation type="submission" date="2005-09" db="EMBL/GenBank/DDBJ databases">
        <title>Annotation of the Aspergillus terreus NIH2624 genome.</title>
        <authorList>
            <person name="Birren B.W."/>
            <person name="Lander E.S."/>
            <person name="Galagan J.E."/>
            <person name="Nusbaum C."/>
            <person name="Devon K."/>
            <person name="Henn M."/>
            <person name="Ma L.-J."/>
            <person name="Jaffe D.B."/>
            <person name="Butler J."/>
            <person name="Alvarez P."/>
            <person name="Gnerre S."/>
            <person name="Grabherr M."/>
            <person name="Kleber M."/>
            <person name="Mauceli E.W."/>
            <person name="Brockman W."/>
            <person name="Rounsley S."/>
            <person name="Young S.K."/>
            <person name="LaButti K."/>
            <person name="Pushparaj V."/>
            <person name="DeCaprio D."/>
            <person name="Crawford M."/>
            <person name="Koehrsen M."/>
            <person name="Engels R."/>
            <person name="Montgomery P."/>
            <person name="Pearson M."/>
            <person name="Howarth C."/>
            <person name="Larson L."/>
            <person name="Luoma S."/>
            <person name="White J."/>
            <person name="Alvarado L."/>
            <person name="Kodira C.D."/>
            <person name="Zeng Q."/>
            <person name="Oleary S."/>
            <person name="Yandava C."/>
            <person name="Denning D.W."/>
            <person name="Nierman W.C."/>
            <person name="Milne T."/>
            <person name="Madden K."/>
        </authorList>
    </citation>
    <scope>NUCLEOTIDE SEQUENCE [LARGE SCALE GENOMIC DNA]</scope>
    <source>
        <strain evidence="21">NIH 2624 / FGSC A1156</strain>
    </source>
</reference>
<evidence type="ECO:0008006" key="22">
    <source>
        <dbReference type="Google" id="ProtNLM"/>
    </source>
</evidence>
<dbReference type="Pfam" id="PF08447">
    <property type="entry name" value="PAS_3"/>
    <property type="match status" value="1"/>
</dbReference>
<feature type="domain" description="GATA-type" evidence="19">
    <location>
        <begin position="793"/>
        <end position="820"/>
    </location>
</feature>
<dbReference type="PANTHER" id="PTHR47429:SF7">
    <property type="entry name" value="GATA-FACTOR"/>
    <property type="match status" value="1"/>
</dbReference>
<dbReference type="STRING" id="341663.Q0CBH5"/>
<keyword evidence="3" id="KW-0285">Flavoprotein</keyword>
<dbReference type="VEuPathDB" id="FungiDB:ATEG_08959"/>
<dbReference type="GO" id="GO:0008270">
    <property type="term" value="F:zinc ion binding"/>
    <property type="evidence" value="ECO:0007669"/>
    <property type="project" value="UniProtKB-KW"/>
</dbReference>
<feature type="compositionally biased region" description="Polar residues" evidence="17">
    <location>
        <begin position="688"/>
        <end position="721"/>
    </location>
</feature>
<dbReference type="AlphaFoldDB" id="Q0CBH5"/>
<dbReference type="EMBL" id="CH476606">
    <property type="protein sequence ID" value="EAU31091.1"/>
    <property type="molecule type" value="Genomic_DNA"/>
</dbReference>
<dbReference type="InterPro" id="IPR000679">
    <property type="entry name" value="Znf_GATA"/>
</dbReference>
<proteinExistence type="predicted"/>
<keyword evidence="12" id="KW-0010">Activator</keyword>
<dbReference type="SUPFAM" id="SSF57716">
    <property type="entry name" value="Glucocorticoid receptor-like (DNA-binding domain)"/>
    <property type="match status" value="1"/>
</dbReference>
<evidence type="ECO:0000256" key="15">
    <source>
        <dbReference type="PROSITE-ProRule" id="PRU00094"/>
    </source>
</evidence>
<dbReference type="SUPFAM" id="SSF55785">
    <property type="entry name" value="PYP-like sensor domain (PAS domain)"/>
    <property type="match status" value="3"/>
</dbReference>
<dbReference type="GO" id="GO:0043565">
    <property type="term" value="F:sequence-specific DNA binding"/>
    <property type="evidence" value="ECO:0007669"/>
    <property type="project" value="InterPro"/>
</dbReference>
<dbReference type="NCBIfam" id="TIGR00229">
    <property type="entry name" value="sensory_box"/>
    <property type="match status" value="2"/>
</dbReference>
<dbReference type="SMART" id="SM00091">
    <property type="entry name" value="PAS"/>
    <property type="match status" value="3"/>
</dbReference>
<evidence type="ECO:0000256" key="16">
    <source>
        <dbReference type="SAM" id="Coils"/>
    </source>
</evidence>
<evidence type="ECO:0000256" key="13">
    <source>
        <dbReference type="ARBA" id="ARBA00023163"/>
    </source>
</evidence>
<evidence type="ECO:0000259" key="18">
    <source>
        <dbReference type="PROSITE" id="PS50112"/>
    </source>
</evidence>
<keyword evidence="5" id="KW-0479">Metal-binding</keyword>
<dbReference type="InterPro" id="IPR000014">
    <property type="entry name" value="PAS"/>
</dbReference>
<evidence type="ECO:0000256" key="1">
    <source>
        <dbReference type="ARBA" id="ARBA00022543"/>
    </source>
</evidence>
<keyword evidence="13" id="KW-0804">Transcription</keyword>
<keyword evidence="16" id="KW-0175">Coiled coil</keyword>
<feature type="domain" description="PAS" evidence="18">
    <location>
        <begin position="289"/>
        <end position="311"/>
    </location>
</feature>
<dbReference type="FunFam" id="3.30.450.20:FF:000064">
    <property type="entry name" value="Vivid PAS protein VVD"/>
    <property type="match status" value="1"/>
</dbReference>
<feature type="compositionally biased region" description="Polar residues" evidence="17">
    <location>
        <begin position="60"/>
        <end position="74"/>
    </location>
</feature>
<keyword evidence="10" id="KW-0805">Transcription regulation</keyword>
<evidence type="ECO:0000256" key="14">
    <source>
        <dbReference type="ARBA" id="ARBA00023170"/>
    </source>
</evidence>
<evidence type="ECO:0000256" key="11">
    <source>
        <dbReference type="ARBA" id="ARBA00023125"/>
    </source>
</evidence>
<dbReference type="Pfam" id="PF13426">
    <property type="entry name" value="PAS_9"/>
    <property type="match status" value="2"/>
</dbReference>
<evidence type="ECO:0000256" key="5">
    <source>
        <dbReference type="ARBA" id="ARBA00022723"/>
    </source>
</evidence>
<evidence type="ECO:0000256" key="9">
    <source>
        <dbReference type="ARBA" id="ARBA00022991"/>
    </source>
</evidence>
<dbReference type="Pfam" id="PF00320">
    <property type="entry name" value="GATA"/>
    <property type="match status" value="1"/>
</dbReference>
<evidence type="ECO:0000256" key="6">
    <source>
        <dbReference type="ARBA" id="ARBA00022737"/>
    </source>
</evidence>
<dbReference type="OMA" id="ESHGAWH"/>
<sequence>MEGFGDGFYDAQYAIPPHSTQPSDDNHGPMISYVSSGSLPPGNYSYLPPGTPFMIPSHPTDLSSFPQLPQTYPSHSAPMGDRASNPLFDYDPLSLTGDAMSVGMDHGNTFVYDPANFPSPGLSMQHRVDDNAAPQHTLESQSMALAHHTTYSNLQSGQPASSLYWGMGEPSQPQSDMVDGPSQMTQPDAAPSRRQPQEAQAFPQPPPGYTHRYIQPKGPAPTKGALPSGAKDATGVDSQYASIYSSSGFDMMGVLAQVVSRPNPKINIGAVDLSCAFVLCDITKEDHPIVYVSEAFERLTGYTEDEILGKNCRFLQGPDGVVHQGMRRTFVDQQTAFRLRSTIEERTEIQASLINYRKGGQPFMNLITMIPVRWNSADYRFYVGFQVDLVEKPDAVTRRNPDGTYIVNYQRSKLPRYVVPPEEVYRMRPDLVPQFNPAQVSIILGNLRGPNPTYRTYLDRVLADNTGDVLHVLSFEGEFLYLSPSCRAMLEYDSAELIGKTLSTICHPSDIGPVIRDLRACTNSDPITVLYRIRRKHSGYVWFESRGAWHIGERGRQHMVLVGRTRSVYCLDQVAKIRQRDGMAENDLWAKLSLSGIILFISSKARPVLGRPADDLIGKGIQELVDLRAEAQQALEAARTGRETTFTHRIRHKKGHMLPARTTLFPGDTKEGVRPSFLVAQLCFPRSPQGTPTSDDSSTVRMSESDRNNSQSSDELITSGCSRLPSGNDYVPTLRTPRPLFPELHPTRGSSWQVELRDLEKQNRGLADELQRLLARRKKRKRKLTSTLVEKVCAMCQTRKTPEWRRGPSGNRDLCNSCGLRWAKQVRAGRS</sequence>
<feature type="region of interest" description="Disordered" evidence="17">
    <location>
        <begin position="12"/>
        <end position="34"/>
    </location>
</feature>
<evidence type="ECO:0000256" key="8">
    <source>
        <dbReference type="ARBA" id="ARBA00022833"/>
    </source>
</evidence>
<dbReference type="HOGENOM" id="CLU_007918_2_1_1"/>
<protein>
    <recommendedName>
        <fullName evidence="22">White collar 1 protein</fullName>
    </recommendedName>
</protein>
<dbReference type="SMART" id="SM00401">
    <property type="entry name" value="ZnF_GATA"/>
    <property type="match status" value="1"/>
</dbReference>
<dbReference type="FunFam" id="3.30.50.10:FF:000065">
    <property type="entry name" value="GATA transcription factor LreA"/>
    <property type="match status" value="1"/>
</dbReference>
<keyword evidence="14" id="KW-0675">Receptor</keyword>
<keyword evidence="8" id="KW-0862">Zinc</keyword>
<evidence type="ECO:0000256" key="4">
    <source>
        <dbReference type="ARBA" id="ARBA00022643"/>
    </source>
</evidence>
<organism evidence="20 21">
    <name type="scientific">Aspergillus terreus (strain NIH 2624 / FGSC A1156)</name>
    <dbReference type="NCBI Taxonomy" id="341663"/>
    <lineage>
        <taxon>Eukaryota</taxon>
        <taxon>Fungi</taxon>
        <taxon>Dikarya</taxon>
        <taxon>Ascomycota</taxon>
        <taxon>Pezizomycotina</taxon>
        <taxon>Eurotiomycetes</taxon>
        <taxon>Eurotiomycetidae</taxon>
        <taxon>Eurotiales</taxon>
        <taxon>Aspergillaceae</taxon>
        <taxon>Aspergillus</taxon>
        <taxon>Aspergillus subgen. Circumdati</taxon>
    </lineage>
</organism>
<feature type="region of interest" description="Disordered" evidence="17">
    <location>
        <begin position="57"/>
        <end position="85"/>
    </location>
</feature>
<dbReference type="InterPro" id="IPR013088">
    <property type="entry name" value="Znf_NHR/GATA"/>
</dbReference>
<dbReference type="eggNOG" id="ENOG502QU3S">
    <property type="taxonomic scope" value="Eukaryota"/>
</dbReference>
<dbReference type="RefSeq" id="XP_001217545.1">
    <property type="nucleotide sequence ID" value="XM_001217544.1"/>
</dbReference>
<dbReference type="GO" id="GO:0005634">
    <property type="term" value="C:nucleus"/>
    <property type="evidence" value="ECO:0007669"/>
    <property type="project" value="TreeGrafter"/>
</dbReference>
<dbReference type="GO" id="GO:0006355">
    <property type="term" value="P:regulation of DNA-templated transcription"/>
    <property type="evidence" value="ECO:0007669"/>
    <property type="project" value="InterPro"/>
</dbReference>
<evidence type="ECO:0000256" key="3">
    <source>
        <dbReference type="ARBA" id="ARBA00022630"/>
    </source>
</evidence>
<dbReference type="PROSITE" id="PS50114">
    <property type="entry name" value="GATA_ZN_FINGER_2"/>
    <property type="match status" value="1"/>
</dbReference>
<evidence type="ECO:0000256" key="10">
    <source>
        <dbReference type="ARBA" id="ARBA00023015"/>
    </source>
</evidence>
<dbReference type="OrthoDB" id="447251at2759"/>
<dbReference type="CDD" id="cd00202">
    <property type="entry name" value="ZnF_GATA"/>
    <property type="match status" value="1"/>
</dbReference>
<keyword evidence="11" id="KW-0238">DNA-binding</keyword>
<accession>Q0CBH5</accession>
<evidence type="ECO:0000259" key="19">
    <source>
        <dbReference type="PROSITE" id="PS50114"/>
    </source>
</evidence>
<keyword evidence="7 15" id="KW-0863">Zinc-finger</keyword>
<dbReference type="InterPro" id="IPR013655">
    <property type="entry name" value="PAS_fold_3"/>
</dbReference>
<dbReference type="Gene3D" id="3.30.450.20">
    <property type="entry name" value="PAS domain"/>
    <property type="match status" value="3"/>
</dbReference>
<keyword evidence="6" id="KW-0677">Repeat</keyword>